<dbReference type="EMBL" id="CP003119">
    <property type="protein sequence ID" value="AFA75761.1"/>
    <property type="molecule type" value="Genomic_DNA"/>
</dbReference>
<reference evidence="2 3" key="1">
    <citation type="journal article" date="2012" name="Appl. Environ. Microbiol.">
        <title>Involvement of two latex-clearing proteins during rubber degradation and insights into the subsequent degradation pathway revealed by the genome sequence of Gordonia polyisoprenivorans strain VH2.</title>
        <authorList>
            <person name="Hiessl S."/>
            <person name="Schuldes J."/>
            <person name="Thurmer A."/>
            <person name="Halbsguth T."/>
            <person name="Broker D."/>
            <person name="Angelov A."/>
            <person name="Liebl W."/>
            <person name="Daniel R."/>
            <person name="Steinbuchel A."/>
        </authorList>
    </citation>
    <scope>NUCLEOTIDE SEQUENCE [LARGE SCALE GENOMIC DNA]</scope>
    <source>
        <strain evidence="3">DSM 44266 / VH2</strain>
    </source>
</reference>
<feature type="region of interest" description="Disordered" evidence="1">
    <location>
        <begin position="244"/>
        <end position="264"/>
    </location>
</feature>
<dbReference type="RefSeq" id="WP_014361892.1">
    <property type="nucleotide sequence ID" value="NC_016906.1"/>
</dbReference>
<accession>H6N0A4</accession>
<keyword evidence="3" id="KW-1185">Reference proteome</keyword>
<name>H6N0A4_GORPV</name>
<evidence type="ECO:0000256" key="1">
    <source>
        <dbReference type="SAM" id="MobiDB-lite"/>
    </source>
</evidence>
<protein>
    <submittedName>
        <fullName evidence="2">Uncharacterized protein</fullName>
    </submittedName>
</protein>
<sequence length="264" mass="29317">MNGEIGIVFVVQSNVTSILSAAWNIRSHRTSFYLSPLGVGATPLKLSLHGADDRPHTSEPGFKLDVVRENLGRAAARGSRIIDVSGYLPQWFTGREVAPGVRHVLRFMYRPAMFVEGTPSAPMPEAAASATIHSRFAAPVDDDEVVYLDVCVSERKPFWENVDATRAANAGVGPIVNTNREYLTVIARKVTYREELDPFSDDYQPLDDHDPEADGPVRRVEAFRHDAHGVMWITEVLMPERVIDDPANAYQPPPKNPRRAETSE</sequence>
<dbReference type="HOGENOM" id="CLU_1052764_0_0_11"/>
<dbReference type="Proteomes" id="UP000009154">
    <property type="component" value="Chromosome"/>
</dbReference>
<evidence type="ECO:0000313" key="2">
    <source>
        <dbReference type="EMBL" id="AFA75761.1"/>
    </source>
</evidence>
<evidence type="ECO:0000313" key="3">
    <source>
        <dbReference type="Proteomes" id="UP000009154"/>
    </source>
</evidence>
<organism evidence="2 3">
    <name type="scientific">Gordonia polyisoprenivorans (strain DSM 44266 / VH2)</name>
    <dbReference type="NCBI Taxonomy" id="1112204"/>
    <lineage>
        <taxon>Bacteria</taxon>
        <taxon>Bacillati</taxon>
        <taxon>Actinomycetota</taxon>
        <taxon>Actinomycetes</taxon>
        <taxon>Mycobacteriales</taxon>
        <taxon>Gordoniaceae</taxon>
        <taxon>Gordonia</taxon>
    </lineage>
</organism>
<dbReference type="GeneID" id="90161754"/>
<dbReference type="eggNOG" id="ENOG502ZD04">
    <property type="taxonomic scope" value="Bacteria"/>
</dbReference>
<dbReference type="KEGG" id="gpo:GPOL_c47630"/>
<dbReference type="AlphaFoldDB" id="H6N0A4"/>
<proteinExistence type="predicted"/>
<gene>
    <name evidence="2" type="ordered locus">GPOL_c47630</name>
</gene>
<dbReference type="STRING" id="1112204.GPOL_c47630"/>